<comment type="subcellular location">
    <subcellularLocation>
        <location evidence="1">Cell membrane</location>
        <topology evidence="1">Multi-pass membrane protein</topology>
    </subcellularLocation>
</comment>
<feature type="transmembrane region" description="Helical" evidence="6">
    <location>
        <begin position="471"/>
        <end position="491"/>
    </location>
</feature>
<evidence type="ECO:0000256" key="5">
    <source>
        <dbReference type="ARBA" id="ARBA00023136"/>
    </source>
</evidence>
<dbReference type="SUPFAM" id="SSF56281">
    <property type="entry name" value="Metallo-hydrolase/oxidoreductase"/>
    <property type="match status" value="1"/>
</dbReference>
<feature type="transmembrane region" description="Helical" evidence="6">
    <location>
        <begin position="512"/>
        <end position="531"/>
    </location>
</feature>
<evidence type="ECO:0000256" key="1">
    <source>
        <dbReference type="ARBA" id="ARBA00004651"/>
    </source>
</evidence>
<dbReference type="RefSeq" id="WP_022169343.1">
    <property type="nucleotide sequence ID" value="NZ_CATZPD010000001.1"/>
</dbReference>
<dbReference type="Pfam" id="PF03772">
    <property type="entry name" value="Competence"/>
    <property type="match status" value="1"/>
</dbReference>
<dbReference type="InterPro" id="IPR001279">
    <property type="entry name" value="Metallo-B-lactamas"/>
</dbReference>
<dbReference type="Proteomes" id="UP000095390">
    <property type="component" value="Unassembled WGS sequence"/>
</dbReference>
<dbReference type="InterPro" id="IPR025405">
    <property type="entry name" value="DUF4131"/>
</dbReference>
<evidence type="ECO:0000259" key="7">
    <source>
        <dbReference type="SMART" id="SM00849"/>
    </source>
</evidence>
<keyword evidence="4 6" id="KW-1133">Transmembrane helix</keyword>
<accession>A0A173SXT4</accession>
<feature type="transmembrane region" description="Helical" evidence="6">
    <location>
        <begin position="446"/>
        <end position="465"/>
    </location>
</feature>
<keyword evidence="2" id="KW-1003">Cell membrane</keyword>
<dbReference type="InterPro" id="IPR052159">
    <property type="entry name" value="Competence_DNA_uptake"/>
</dbReference>
<reference evidence="8 9" key="1">
    <citation type="submission" date="2015-09" db="EMBL/GenBank/DDBJ databases">
        <authorList>
            <consortium name="Pathogen Informatics"/>
        </authorList>
    </citation>
    <scope>NUCLEOTIDE SEQUENCE [LARGE SCALE GENOMIC DNA]</scope>
    <source>
        <strain evidence="8 9">2789STDY5834966</strain>
    </source>
</reference>
<dbReference type="PANTHER" id="PTHR30619">
    <property type="entry name" value="DNA INTERNALIZATION/COMPETENCE PROTEIN COMEC/REC2"/>
    <property type="match status" value="1"/>
</dbReference>
<dbReference type="OrthoDB" id="9761531at2"/>
<evidence type="ECO:0000256" key="2">
    <source>
        <dbReference type="ARBA" id="ARBA00022475"/>
    </source>
</evidence>
<sequence>MRRPLFLFFIGLVLGEAAAIFLNRIGFFVMALFLLIFMIFCFIFYRKVRREQSLFFIYEVLCWFFFLMGGIAFFRASYFNEIDRILSKKTLTGTLIGQVEYVRQNAEGEYQITVRENSFVVNENHLKDGIKKNLKKCSISSIKSNLRQTKKLPGKCRLVKIPVSKGKIYPGDFITCTGKLKAIEEQTNPGEFNTKIYYYSVGIRYQFFGENLTRKRESPLSLHRIAGSVRERIDAIYRHILSDTEYALLKAIFLGDKTDLSKEQKHLYEENGMAHLLAVSGLHVSIVGGMLFRFLRKKGRSYAFSCMVGSGILFFYAIMTGFGNSVFRAAVMFFCFLLAQYFGAEYDMISSMSLAGILMLLEQPWRLLESGCVISFASIFSIGMILPIAKELWEKRSQNRLIAGELPTESPGRKIIRQAFLANIVISMSITPLLLRFFYQWSPYSILLNLFVIPAMSPLLISAVLGGLLGFFSYVAAFLGCIPAVVLLRTFEMIFRLVKQIPGAVIVTGCPPWWEILFLYLIEISFFFLWYYRQKGFSVIFCLFLIAGRCFFTVPALKITMLDVGQGECIFIKMPTGESMLIDGGSTSKKNIAEYTLVPALKYYGTDHLDYVIITHTDEDHISGIRELFEQNYPIKHIVLPDTKAMNSSNTIRKAGKKKGYSFLKISRADQLNFGAIHLRCLHPQKGWEAEDTNSGSLVLYLTYDKFTMLFTGDLNGEQESLLEPDRGEESMPSVNILKVAHHGSKNSTTKSFLEEFQPQKAIISAGKNNLYGHPHKETIKKLQKNGADIYGTLWGGAIIIESDGQKYKINYFKRG</sequence>
<evidence type="ECO:0000256" key="4">
    <source>
        <dbReference type="ARBA" id="ARBA00022989"/>
    </source>
</evidence>
<dbReference type="NCBIfam" id="TIGR00360">
    <property type="entry name" value="ComEC_N-term"/>
    <property type="match status" value="1"/>
</dbReference>
<gene>
    <name evidence="8" type="ORF">ERS852578_01274</name>
</gene>
<dbReference type="Pfam" id="PF00753">
    <property type="entry name" value="Lactamase_B"/>
    <property type="match status" value="1"/>
</dbReference>
<feature type="transmembrane region" description="Helical" evidence="6">
    <location>
        <begin position="57"/>
        <end position="78"/>
    </location>
</feature>
<dbReference type="PANTHER" id="PTHR30619:SF7">
    <property type="entry name" value="BETA-LACTAMASE DOMAIN PROTEIN"/>
    <property type="match status" value="1"/>
</dbReference>
<dbReference type="InterPro" id="IPR036866">
    <property type="entry name" value="RibonucZ/Hydroxyglut_hydro"/>
</dbReference>
<dbReference type="EMBL" id="CYYC01000012">
    <property type="protein sequence ID" value="CUM95010.1"/>
    <property type="molecule type" value="Genomic_DNA"/>
</dbReference>
<evidence type="ECO:0000313" key="8">
    <source>
        <dbReference type="EMBL" id="CUM95010.1"/>
    </source>
</evidence>
<evidence type="ECO:0000256" key="3">
    <source>
        <dbReference type="ARBA" id="ARBA00022692"/>
    </source>
</evidence>
<dbReference type="SMART" id="SM00849">
    <property type="entry name" value="Lactamase_B"/>
    <property type="match status" value="1"/>
</dbReference>
<keyword evidence="5 6" id="KW-0472">Membrane</keyword>
<dbReference type="CDD" id="cd07731">
    <property type="entry name" value="ComA-like_MBL-fold"/>
    <property type="match status" value="1"/>
</dbReference>
<dbReference type="NCBIfam" id="TIGR00361">
    <property type="entry name" value="ComEC_Rec2"/>
    <property type="match status" value="1"/>
</dbReference>
<name>A0A173SXT4_9FIRM</name>
<keyword evidence="3 6" id="KW-0812">Transmembrane</keyword>
<evidence type="ECO:0000256" key="6">
    <source>
        <dbReference type="SAM" id="Phobius"/>
    </source>
</evidence>
<dbReference type="GO" id="GO:0005886">
    <property type="term" value="C:plasma membrane"/>
    <property type="evidence" value="ECO:0007669"/>
    <property type="project" value="UniProtKB-SubCell"/>
</dbReference>
<dbReference type="Pfam" id="PF13567">
    <property type="entry name" value="DUF4131"/>
    <property type="match status" value="1"/>
</dbReference>
<feature type="transmembrane region" description="Helical" evidence="6">
    <location>
        <begin position="365"/>
        <end position="389"/>
    </location>
</feature>
<dbReference type="GO" id="GO:0030420">
    <property type="term" value="P:establishment of competence for transformation"/>
    <property type="evidence" value="ECO:0007669"/>
    <property type="project" value="InterPro"/>
</dbReference>
<feature type="transmembrane region" description="Helical" evidence="6">
    <location>
        <begin position="302"/>
        <end position="319"/>
    </location>
</feature>
<evidence type="ECO:0000313" key="9">
    <source>
        <dbReference type="Proteomes" id="UP000095390"/>
    </source>
</evidence>
<dbReference type="InterPro" id="IPR004797">
    <property type="entry name" value="Competence_ComEC/Rec2"/>
</dbReference>
<dbReference type="InterPro" id="IPR004477">
    <property type="entry name" value="ComEC_N"/>
</dbReference>
<feature type="transmembrane region" description="Helical" evidence="6">
    <location>
        <begin position="273"/>
        <end position="295"/>
    </location>
</feature>
<feature type="domain" description="Metallo-beta-lactamase" evidence="7">
    <location>
        <begin position="566"/>
        <end position="768"/>
    </location>
</feature>
<organism evidence="8 9">
    <name type="scientific">Anaerobutyricum hallii</name>
    <dbReference type="NCBI Taxonomy" id="39488"/>
    <lineage>
        <taxon>Bacteria</taxon>
        <taxon>Bacillati</taxon>
        <taxon>Bacillota</taxon>
        <taxon>Clostridia</taxon>
        <taxon>Lachnospirales</taxon>
        <taxon>Lachnospiraceae</taxon>
        <taxon>Anaerobutyricum</taxon>
    </lineage>
</organism>
<dbReference type="InterPro" id="IPR035681">
    <property type="entry name" value="ComA-like_MBL"/>
</dbReference>
<dbReference type="AlphaFoldDB" id="A0A173SXT4"/>
<feature type="transmembrane region" description="Helical" evidence="6">
    <location>
        <begin position="27"/>
        <end position="45"/>
    </location>
</feature>
<feature type="transmembrane region" description="Helical" evidence="6">
    <location>
        <begin position="415"/>
        <end position="439"/>
    </location>
</feature>
<proteinExistence type="predicted"/>
<protein>
    <submittedName>
        <fullName evidence="8">ComEC family competence protein</fullName>
    </submittedName>
</protein>
<feature type="transmembrane region" description="Helical" evidence="6">
    <location>
        <begin position="537"/>
        <end position="557"/>
    </location>
</feature>
<dbReference type="Gene3D" id="3.60.15.10">
    <property type="entry name" value="Ribonuclease Z/Hydroxyacylglutathione hydrolase-like"/>
    <property type="match status" value="1"/>
</dbReference>